<evidence type="ECO:0008006" key="3">
    <source>
        <dbReference type="Google" id="ProtNLM"/>
    </source>
</evidence>
<dbReference type="RefSeq" id="WP_179974855.1">
    <property type="nucleotide sequence ID" value="NZ_CP049075.1"/>
</dbReference>
<dbReference type="KEGG" id="cinf:CINF_1180"/>
<organism evidence="1 2">
    <name type="scientific">Candidatus Campylobacter infans</name>
    <dbReference type="NCBI Taxonomy" id="2561898"/>
    <lineage>
        <taxon>Bacteria</taxon>
        <taxon>Pseudomonadati</taxon>
        <taxon>Campylobacterota</taxon>
        <taxon>Epsilonproteobacteria</taxon>
        <taxon>Campylobacterales</taxon>
        <taxon>Campylobacteraceae</taxon>
        <taxon>Campylobacter</taxon>
    </lineage>
</organism>
<evidence type="ECO:0000313" key="1">
    <source>
        <dbReference type="EMBL" id="QLI05669.1"/>
    </source>
</evidence>
<dbReference type="AlphaFoldDB" id="A0A7H9CLJ5"/>
<name>A0A7H9CLJ5_9BACT</name>
<reference evidence="1 2" key="1">
    <citation type="submission" date="2020-02" db="EMBL/GenBank/DDBJ databases">
        <title>Complete genome sequence of the novel Campylobacter species Candidatus Campylobacter infans.</title>
        <authorList>
            <person name="Duim B."/>
            <person name="Zomer A."/>
            <person name="van der Graaf L."/>
            <person name="Wagenaar J."/>
        </authorList>
    </citation>
    <scope>NUCLEOTIDE SEQUENCE [LARGE SCALE GENOMIC DNA]</scope>
    <source>
        <strain evidence="1 2">19S00001</strain>
    </source>
</reference>
<keyword evidence="2" id="KW-1185">Reference proteome</keyword>
<protein>
    <recommendedName>
        <fullName evidence="3">Toprim domain-containing protein</fullName>
    </recommendedName>
</protein>
<evidence type="ECO:0000313" key="2">
    <source>
        <dbReference type="Proteomes" id="UP000509414"/>
    </source>
</evidence>
<dbReference type="SUPFAM" id="SSF57783">
    <property type="entry name" value="Zinc beta-ribbon"/>
    <property type="match status" value="1"/>
</dbReference>
<proteinExistence type="predicted"/>
<dbReference type="Proteomes" id="UP000509414">
    <property type="component" value="Chromosome"/>
</dbReference>
<sequence>MLSISELRARGYLTRDNVAQILINLGYKLSADYKFKIRDERTPSASVDKNGRICDFGGSFSGSIFDFLKDIHGLTPKSANELLNELCGTKDSNNPAPLTFQPIVKKSTHPQARQPQPPQAKQVSAGELAELNRVANELSLNALALFNKAHYIERKGEQSFYERLNGIDVARQVEAFTAQFYYGQSGLFNSTFLSAFAPKGQTALSFLILRGLLGYDFRRECLAWILRDERGIAKAIAYNQRAQGLKWLRAKNSDNSFIPRQIRNTNAPIFIAEGVSEIAIFSLLDFDFICLQNIGEISKASKGTSANFNELLPALKDRKIAIIADNDALEQNKALAEFLNANGALATAYYFSLDVKGYDLRDFTRDYFASLSLARLENALTMPEQEKRAFMNALFKALNKVA</sequence>
<gene>
    <name evidence="1" type="ORF">CINF_1180</name>
</gene>
<accession>A0A7H9CLJ5</accession>
<dbReference type="EMBL" id="CP049075">
    <property type="protein sequence ID" value="QLI05669.1"/>
    <property type="molecule type" value="Genomic_DNA"/>
</dbReference>